<dbReference type="Proteomes" id="UP000305939">
    <property type="component" value="Unassembled WGS sequence"/>
</dbReference>
<organism evidence="2 3">
    <name type="scientific">Robertkochia marina</name>
    <dbReference type="NCBI Taxonomy" id="1227945"/>
    <lineage>
        <taxon>Bacteria</taxon>
        <taxon>Pseudomonadati</taxon>
        <taxon>Bacteroidota</taxon>
        <taxon>Flavobacteriia</taxon>
        <taxon>Flavobacteriales</taxon>
        <taxon>Flavobacteriaceae</taxon>
        <taxon>Robertkochia</taxon>
    </lineage>
</organism>
<protein>
    <submittedName>
        <fullName evidence="2">PD-(D/E)XK nuclease family protein</fullName>
    </submittedName>
</protein>
<dbReference type="Pfam" id="PF12705">
    <property type="entry name" value="PDDEXK_1"/>
    <property type="match status" value="1"/>
</dbReference>
<dbReference type="RefSeq" id="WP_136334696.1">
    <property type="nucleotide sequence ID" value="NZ_QXMP01000001.1"/>
</dbReference>
<evidence type="ECO:0000313" key="3">
    <source>
        <dbReference type="Proteomes" id="UP000305939"/>
    </source>
</evidence>
<dbReference type="SUPFAM" id="SSF52540">
    <property type="entry name" value="P-loop containing nucleoside triphosphate hydrolases"/>
    <property type="match status" value="1"/>
</dbReference>
<proteinExistence type="predicted"/>
<dbReference type="InterPro" id="IPR027417">
    <property type="entry name" value="P-loop_NTPase"/>
</dbReference>
<accession>A0A4S3M2B9</accession>
<dbReference type="SUPFAM" id="SSF52980">
    <property type="entry name" value="Restriction endonuclease-like"/>
    <property type="match status" value="1"/>
</dbReference>
<comment type="caution">
    <text evidence="2">The sequence shown here is derived from an EMBL/GenBank/DDBJ whole genome shotgun (WGS) entry which is preliminary data.</text>
</comment>
<dbReference type="InterPro" id="IPR038726">
    <property type="entry name" value="PDDEXK_AddAB-type"/>
</dbReference>
<dbReference type="OrthoDB" id="9762792at2"/>
<reference evidence="2 3" key="1">
    <citation type="submission" date="2019-04" db="EMBL/GenBank/DDBJ databases">
        <title>Draft genome sequence of Robertkochia marina CC-AMO-30D.</title>
        <authorList>
            <person name="Hameed A."/>
            <person name="Lin S.-Y."/>
            <person name="Shahina M."/>
            <person name="Lai W.-A."/>
            <person name="Young C.-C."/>
        </authorList>
    </citation>
    <scope>NUCLEOTIDE SEQUENCE [LARGE SCALE GENOMIC DNA]</scope>
    <source>
        <strain evidence="2 3">CC-AMO-30D</strain>
    </source>
</reference>
<keyword evidence="3" id="KW-1185">Reference proteome</keyword>
<dbReference type="InterPro" id="IPR011604">
    <property type="entry name" value="PDDEXK-like_dom_sf"/>
</dbReference>
<sequence>MKSFLAEVISEIYSRHPNNLQDLILVLPSKRAGAFLKKELKGLIVKTTFLPTIYSIEEFVQEIANLKQANNLELLFELYQIYCRLTPDEHRDTLYEFTSWGTTAIQDFNEIDRYLIDPDKVFDHLFNIKELDHWTHAEEKTTLQENYLNFWKELKTLYHDYTAALTAKGLGYQGMIYREASEQVEYYLQANQERPHYFIGFNALNKAESAILQEILANCEGEIYWDIDREFMEDADHDASLFLRNIKNEWPHIQKNGFKYIADHYHKPKEIDLVGIPGNIQQAKYIGNLLTSIQHEEASIENTAVVLGQEALLPAILNAIPGEIENINITSGFPLQHTPFASLFDTLIQSWHKSQNNKWYYRDLDSILTHPAAQGILPQSLINKGLEAISKENIIYVTTTRIHELFSNAVNSNITLLFPDLRQANINDLIKNCSDLTLTLRDHYNEQEHHNPVYLQYLYRFFQVFNQLDTIQSKYHTVNDLRALLQVYRDLLVKETIDFQGEPLSGLQVMGMLESRNLDFDRVIISSVNEGVLPGGKSQNSFLPFDLKIHYGLPTYKEKDAVYTYHFYRLLQRAKKVHLLYNTATDSLDGGEKSRFIQQLLLSNNPKHRIREILASPTLATTPKELVTLAKSEGLLNRLKQVAGEGFSPSSLTNYIRNPIDFYKQRVLGIKEMDMVEETVAANTMGTIVHDSLEELFTPYIGKELLPNDIAVIRKNLVDVVTKNFTLSYSAPETARGQNLISFHVAKKYVEKYLDYEAARLKEGKKIRILALENDVPVQLDIPGLDFPVKIKGKVDRIEEVDGVWTVVDYKTGAVQPGDLKIYDWDLMLEDYKYSKAFQVLCYVYMMRNSIPEHCEVQAGIISLKSIGNEFMPFAKADAPRARNAINKVTPEILDEFESKLFKLIREICDPGIPFTEKEIKSYDY</sequence>
<dbReference type="EMBL" id="SSMC01000001">
    <property type="protein sequence ID" value="THD69206.1"/>
    <property type="molecule type" value="Genomic_DNA"/>
</dbReference>
<gene>
    <name evidence="2" type="ORF">E7Z59_02420</name>
</gene>
<name>A0A4S3M2B9_9FLAO</name>
<dbReference type="Gene3D" id="3.90.320.10">
    <property type="match status" value="1"/>
</dbReference>
<evidence type="ECO:0000313" key="2">
    <source>
        <dbReference type="EMBL" id="THD69206.1"/>
    </source>
</evidence>
<feature type="domain" description="PD-(D/E)XK endonuclease-like" evidence="1">
    <location>
        <begin position="647"/>
        <end position="917"/>
    </location>
</feature>
<dbReference type="AlphaFoldDB" id="A0A4S3M2B9"/>
<evidence type="ECO:0000259" key="1">
    <source>
        <dbReference type="Pfam" id="PF12705"/>
    </source>
</evidence>
<dbReference type="InterPro" id="IPR011335">
    <property type="entry name" value="Restrct_endonuc-II-like"/>
</dbReference>